<feature type="coiled-coil region" evidence="4">
    <location>
        <begin position="51"/>
        <end position="82"/>
    </location>
</feature>
<evidence type="ECO:0000256" key="4">
    <source>
        <dbReference type="SAM" id="Coils"/>
    </source>
</evidence>
<dbReference type="EMBL" id="CP001332">
    <property type="protein sequence ID" value="ACO67256.1"/>
    <property type="molecule type" value="Genomic_DNA"/>
</dbReference>
<dbReference type="AlphaFoldDB" id="C1EH93"/>
<proteinExistence type="inferred from homology"/>
<dbReference type="OMA" id="GPTPAEY"/>
<reference evidence="5 6" key="1">
    <citation type="journal article" date="2009" name="Science">
        <title>Green evolution and dynamic adaptations revealed by genomes of the marine picoeukaryotes Micromonas.</title>
        <authorList>
            <person name="Worden A.Z."/>
            <person name="Lee J.H."/>
            <person name="Mock T."/>
            <person name="Rouze P."/>
            <person name="Simmons M.P."/>
            <person name="Aerts A.L."/>
            <person name="Allen A.E."/>
            <person name="Cuvelier M.L."/>
            <person name="Derelle E."/>
            <person name="Everett M.V."/>
            <person name="Foulon E."/>
            <person name="Grimwood J."/>
            <person name="Gundlach H."/>
            <person name="Henrissat B."/>
            <person name="Napoli C."/>
            <person name="McDonald S.M."/>
            <person name="Parker M.S."/>
            <person name="Rombauts S."/>
            <person name="Salamov A."/>
            <person name="Von Dassow P."/>
            <person name="Badger J.H."/>
            <person name="Coutinho P.M."/>
            <person name="Demir E."/>
            <person name="Dubchak I."/>
            <person name="Gentemann C."/>
            <person name="Eikrem W."/>
            <person name="Gready J.E."/>
            <person name="John U."/>
            <person name="Lanier W."/>
            <person name="Lindquist E.A."/>
            <person name="Lucas S."/>
            <person name="Mayer K.F."/>
            <person name="Moreau H."/>
            <person name="Not F."/>
            <person name="Otillar R."/>
            <person name="Panaud O."/>
            <person name="Pangilinan J."/>
            <person name="Paulsen I."/>
            <person name="Piegu B."/>
            <person name="Poliakov A."/>
            <person name="Robbens S."/>
            <person name="Schmutz J."/>
            <person name="Toulza E."/>
            <person name="Wyss T."/>
            <person name="Zelensky A."/>
            <person name="Zhou K."/>
            <person name="Armbrust E.V."/>
            <person name="Bhattacharya D."/>
            <person name="Goodenough U.W."/>
            <person name="Van de Peer Y."/>
            <person name="Grigoriev I.V."/>
        </authorList>
    </citation>
    <scope>NUCLEOTIDE SEQUENCE [LARGE SCALE GENOMIC DNA]</scope>
    <source>
        <strain evidence="6">RCC299 / NOUM17</strain>
    </source>
</reference>
<evidence type="ECO:0008006" key="7">
    <source>
        <dbReference type="Google" id="ProtNLM"/>
    </source>
</evidence>
<keyword evidence="3" id="KW-0539">Nucleus</keyword>
<dbReference type="OrthoDB" id="524165at2759"/>
<dbReference type="PANTHER" id="PTHR13168">
    <property type="entry name" value="ASSOCIATE OF C-MYC AMY-1"/>
    <property type="match status" value="1"/>
</dbReference>
<keyword evidence="4" id="KW-0175">Coiled coil</keyword>
<dbReference type="STRING" id="296587.C1EH93"/>
<dbReference type="RefSeq" id="XP_002505998.1">
    <property type="nucleotide sequence ID" value="XM_002505952.1"/>
</dbReference>
<dbReference type="GeneID" id="8249138"/>
<comment type="similarity">
    <text evidence="2">Belongs to the AMY1 family.</text>
</comment>
<dbReference type="eggNOG" id="ENOG502S7GH">
    <property type="taxonomic scope" value="Eukaryota"/>
</dbReference>
<dbReference type="PRINTS" id="PR02028">
    <property type="entry name" value="CMYCBINDINGP"/>
</dbReference>
<evidence type="ECO:0000256" key="3">
    <source>
        <dbReference type="ARBA" id="ARBA00023242"/>
    </source>
</evidence>
<evidence type="ECO:0000256" key="2">
    <source>
        <dbReference type="ARBA" id="ARBA00009389"/>
    </source>
</evidence>
<name>C1EH93_MICCC</name>
<dbReference type="InterPro" id="IPR026060">
    <property type="entry name" value="AMY1"/>
</dbReference>
<dbReference type="FunCoup" id="C1EH93">
    <property type="interactions" value="681"/>
</dbReference>
<sequence length="82" mass="8940">KKEAFRKYLESAGVIDSLTKVLVSLYEEPDKPATAIDFLKANLGGPTPAEYEALEEEKNTLAAELEATKKELAETQAKLEAA</sequence>
<gene>
    <name evidence="5" type="ORF">MICPUN_77172</name>
</gene>
<dbReference type="InParanoid" id="C1EH93"/>
<dbReference type="GO" id="GO:0003713">
    <property type="term" value="F:transcription coactivator activity"/>
    <property type="evidence" value="ECO:0007669"/>
    <property type="project" value="InterPro"/>
</dbReference>
<accession>C1EH93</accession>
<feature type="non-terminal residue" evidence="5">
    <location>
        <position position="1"/>
    </location>
</feature>
<evidence type="ECO:0000256" key="1">
    <source>
        <dbReference type="ARBA" id="ARBA00004123"/>
    </source>
</evidence>
<dbReference type="Proteomes" id="UP000002009">
    <property type="component" value="Chromosome 14"/>
</dbReference>
<dbReference type="PANTHER" id="PTHR13168:SF0">
    <property type="entry name" value="C-MYC-BINDING PROTEIN"/>
    <property type="match status" value="1"/>
</dbReference>
<keyword evidence="6" id="KW-1185">Reference proteome</keyword>
<protein>
    <recommendedName>
        <fullName evidence="7">c-Myc-binding protein</fullName>
    </recommendedName>
</protein>
<evidence type="ECO:0000313" key="6">
    <source>
        <dbReference type="Proteomes" id="UP000002009"/>
    </source>
</evidence>
<dbReference type="KEGG" id="mis:MICPUN_77172"/>
<dbReference type="GO" id="GO:0005634">
    <property type="term" value="C:nucleus"/>
    <property type="evidence" value="ECO:0007669"/>
    <property type="project" value="UniProtKB-SubCell"/>
</dbReference>
<evidence type="ECO:0000313" key="5">
    <source>
        <dbReference type="EMBL" id="ACO67256.1"/>
    </source>
</evidence>
<feature type="non-terminal residue" evidence="5">
    <location>
        <position position="82"/>
    </location>
</feature>
<organism evidence="5 6">
    <name type="scientific">Micromonas commoda (strain RCC299 / NOUM17 / CCMP2709)</name>
    <name type="common">Picoplanktonic green alga</name>
    <dbReference type="NCBI Taxonomy" id="296587"/>
    <lineage>
        <taxon>Eukaryota</taxon>
        <taxon>Viridiplantae</taxon>
        <taxon>Chlorophyta</taxon>
        <taxon>Mamiellophyceae</taxon>
        <taxon>Mamiellales</taxon>
        <taxon>Mamiellaceae</taxon>
        <taxon>Micromonas</taxon>
    </lineage>
</organism>
<comment type="subcellular location">
    <subcellularLocation>
        <location evidence="1">Nucleus</location>
    </subcellularLocation>
</comment>